<dbReference type="EMBL" id="JAIPUX010000439">
    <property type="protein sequence ID" value="KAH0630278.1"/>
    <property type="molecule type" value="Genomic_DNA"/>
</dbReference>
<dbReference type="PANTHER" id="PTHR36473:SF1">
    <property type="entry name" value="GENE 11100-RELATED"/>
    <property type="match status" value="1"/>
</dbReference>
<sequence>MPLERFPSDSASPEFHMGKKKSLMKCLRTTVRKMFPFHQKASKKVMLHGDNPSEPLMPRSAAIRNKHQVLPKTSVQLDVNIVEQHNVEARRMTRMTRRISVVSLSPGIQKSYCFLSGKKEKNPSVQKEEKKHAISVVPFRCYIREPSNAGVLKECVVQLCDKIQTSLFLSLLIYSSSTCQLANNVDNLLDNISEKSVQLLALRGAELQQCESLGDKILQSSKQFQKVALRTTKKHKLKNVCFPCTFCCLKE</sequence>
<gene>
    <name evidence="1" type="ORF">JD844_013128</name>
</gene>
<evidence type="ECO:0008006" key="3">
    <source>
        <dbReference type="Google" id="ProtNLM"/>
    </source>
</evidence>
<comment type="caution">
    <text evidence="1">The sequence shown here is derived from an EMBL/GenBank/DDBJ whole genome shotgun (WGS) entry which is preliminary data.</text>
</comment>
<organism evidence="1 2">
    <name type="scientific">Phrynosoma platyrhinos</name>
    <name type="common">Desert horned lizard</name>
    <dbReference type="NCBI Taxonomy" id="52577"/>
    <lineage>
        <taxon>Eukaryota</taxon>
        <taxon>Metazoa</taxon>
        <taxon>Chordata</taxon>
        <taxon>Craniata</taxon>
        <taxon>Vertebrata</taxon>
        <taxon>Euteleostomi</taxon>
        <taxon>Lepidosauria</taxon>
        <taxon>Squamata</taxon>
        <taxon>Bifurcata</taxon>
        <taxon>Unidentata</taxon>
        <taxon>Episquamata</taxon>
        <taxon>Toxicofera</taxon>
        <taxon>Iguania</taxon>
        <taxon>Phrynosomatidae</taxon>
        <taxon>Phrynosomatinae</taxon>
        <taxon>Phrynosoma</taxon>
    </lineage>
</organism>
<proteinExistence type="predicted"/>
<dbReference type="Proteomes" id="UP000826234">
    <property type="component" value="Unassembled WGS sequence"/>
</dbReference>
<name>A0ABQ7TM94_PHRPL</name>
<dbReference type="PANTHER" id="PTHR36473">
    <property type="entry name" value="CHROMOSOME 3 OPEN READING FRAME 49"/>
    <property type="match status" value="1"/>
</dbReference>
<keyword evidence="2" id="KW-1185">Reference proteome</keyword>
<evidence type="ECO:0000313" key="2">
    <source>
        <dbReference type="Proteomes" id="UP000826234"/>
    </source>
</evidence>
<evidence type="ECO:0000313" key="1">
    <source>
        <dbReference type="EMBL" id="KAH0630278.1"/>
    </source>
</evidence>
<protein>
    <recommendedName>
        <fullName evidence="3">V-SNARE coiled-coil homology domain-containing protein</fullName>
    </recommendedName>
</protein>
<dbReference type="InterPro" id="IPR055322">
    <property type="entry name" value="C3orf49-like"/>
</dbReference>
<reference evidence="1 2" key="1">
    <citation type="journal article" date="2022" name="Gigascience">
        <title>A chromosome-level genome assembly and annotation of the desert horned lizard, Phrynosoma platyrhinos, provides insight into chromosomal rearrangements among reptiles.</title>
        <authorList>
            <person name="Koochekian N."/>
            <person name="Ascanio A."/>
            <person name="Farleigh K."/>
            <person name="Card D.C."/>
            <person name="Schield D.R."/>
            <person name="Castoe T.A."/>
            <person name="Jezkova T."/>
        </authorList>
    </citation>
    <scope>NUCLEOTIDE SEQUENCE [LARGE SCALE GENOMIC DNA]</scope>
    <source>
        <strain evidence="1">NK-2021</strain>
    </source>
</reference>
<accession>A0ABQ7TM94</accession>